<name>A0ABV9RPB4_9PSEU</name>
<proteinExistence type="predicted"/>
<dbReference type="RefSeq" id="WP_274189023.1">
    <property type="nucleotide sequence ID" value="NZ_BAABHN010000046.1"/>
</dbReference>
<sequence length="50" mass="5320">MGAAVAILEFGEAGVGDRFQPAALDASLAPRPMVPKIVHLRLSCRTDQRS</sequence>
<gene>
    <name evidence="1" type="ORF">ACFPEL_22240</name>
</gene>
<dbReference type="EMBL" id="JBHSIM010000046">
    <property type="protein sequence ID" value="MFC4835146.1"/>
    <property type="molecule type" value="Genomic_DNA"/>
</dbReference>
<evidence type="ECO:0000313" key="1">
    <source>
        <dbReference type="EMBL" id="MFC4835146.1"/>
    </source>
</evidence>
<accession>A0ABV9RPB4</accession>
<evidence type="ECO:0000313" key="2">
    <source>
        <dbReference type="Proteomes" id="UP001595909"/>
    </source>
</evidence>
<protein>
    <submittedName>
        <fullName evidence="1">Uncharacterized protein</fullName>
    </submittedName>
</protein>
<comment type="caution">
    <text evidence="1">The sequence shown here is derived from an EMBL/GenBank/DDBJ whole genome shotgun (WGS) entry which is preliminary data.</text>
</comment>
<dbReference type="Proteomes" id="UP001595909">
    <property type="component" value="Unassembled WGS sequence"/>
</dbReference>
<reference evidence="2" key="1">
    <citation type="journal article" date="2019" name="Int. J. Syst. Evol. Microbiol.">
        <title>The Global Catalogue of Microorganisms (GCM) 10K type strain sequencing project: providing services to taxonomists for standard genome sequencing and annotation.</title>
        <authorList>
            <consortium name="The Broad Institute Genomics Platform"/>
            <consortium name="The Broad Institute Genome Sequencing Center for Infectious Disease"/>
            <person name="Wu L."/>
            <person name="Ma J."/>
        </authorList>
    </citation>
    <scope>NUCLEOTIDE SEQUENCE [LARGE SCALE GENOMIC DNA]</scope>
    <source>
        <strain evidence="2">CCUG 50347</strain>
    </source>
</reference>
<organism evidence="1 2">
    <name type="scientific">Actinomycetospora chibensis</name>
    <dbReference type="NCBI Taxonomy" id="663606"/>
    <lineage>
        <taxon>Bacteria</taxon>
        <taxon>Bacillati</taxon>
        <taxon>Actinomycetota</taxon>
        <taxon>Actinomycetes</taxon>
        <taxon>Pseudonocardiales</taxon>
        <taxon>Pseudonocardiaceae</taxon>
        <taxon>Actinomycetospora</taxon>
    </lineage>
</organism>
<keyword evidence="2" id="KW-1185">Reference proteome</keyword>